<evidence type="ECO:0000313" key="2">
    <source>
        <dbReference type="EMBL" id="EKD03289.1"/>
    </source>
</evidence>
<dbReference type="OrthoDB" id="21589at2759"/>
<reference evidence="2 3" key="1">
    <citation type="journal article" date="2012" name="Eukaryot. Cell">
        <title>Genome sequence of the Trichosporon asahii environmental strain CBS 8904.</title>
        <authorList>
            <person name="Yang R.Y."/>
            <person name="Li H.T."/>
            <person name="Zhu H."/>
            <person name="Zhou G.P."/>
            <person name="Wang M."/>
            <person name="Wang L."/>
        </authorList>
    </citation>
    <scope>NUCLEOTIDE SEQUENCE [LARGE SCALE GENOMIC DNA]</scope>
    <source>
        <strain evidence="2 3">CBS 8904</strain>
    </source>
</reference>
<name>K1WQG8_TRIAC</name>
<feature type="compositionally biased region" description="Low complexity" evidence="1">
    <location>
        <begin position="143"/>
        <end position="162"/>
    </location>
</feature>
<evidence type="ECO:0000313" key="3">
    <source>
        <dbReference type="Proteomes" id="UP000006757"/>
    </source>
</evidence>
<keyword evidence="3" id="KW-1185">Reference proteome</keyword>
<sequence length="652" mass="72735">MQPEASAPDPSAVGASSPPLTPFRHPQPLTAADGEDRLRLRRKLSPSMISLHIKTPYAELGASTPISWEVPTTMSVGAAKDALADGSAGFGAWERDGMRLICRGRMLEDFEILGRALPKGEIPTLHLVARPQKNAAPSPPASVPAVSDAPTRTASPPAPQPSATAAALADTVHYLLFAAREHLCALLGQQNIAWDDMHPAPTVERRVAREAVASVLRSMAPGSGWEAVLEGDDGDLRAVWTGLGEKGLRSEIESLWRTATGRPYAAEGDSTPVEFDEKTVTLNLPSLSGMVPSQLTHLLLYLRLTVLLPHLTDSLQAAQSPSTTTALPSYSQRVSQSPVRVRVIYRPAPGVGTLLQSISSTLLVHAFWSAFRILLIIFMLGRNLPWTDTNLWLMLAAGGAWWVFDTYSHWAVERRAERIRQRAERALEQREGRRRRRDRDDVVVREYGADGEIQPEREREPRRERERERERRRGGAGARRQAPAPPRESDWVRLPLYHLDVDNRQLRLPPSALEIPQGANGMPGPTPVPDLRRAPATQPGWFKTHILLPLYLWFLTLIPDFEVRRARAIRQRERAIRALVNERRGQSANVPEGQSAETQSQWLPDGISPTAQRYYERVIARPEPIDWDEEREAQRAMGLPDEEEQEERFAML</sequence>
<feature type="compositionally biased region" description="Basic and acidic residues" evidence="1">
    <location>
        <begin position="445"/>
        <end position="473"/>
    </location>
</feature>
<dbReference type="SUPFAM" id="SSF54236">
    <property type="entry name" value="Ubiquitin-like"/>
    <property type="match status" value="1"/>
</dbReference>
<dbReference type="Gene3D" id="3.10.20.90">
    <property type="entry name" value="Phosphatidylinositol 3-kinase Catalytic Subunit, Chain A, domain 1"/>
    <property type="match status" value="1"/>
</dbReference>
<comment type="caution">
    <text evidence="2">The sequence shown here is derived from an EMBL/GenBank/DDBJ whole genome shotgun (WGS) entry which is preliminary data.</text>
</comment>
<dbReference type="InParanoid" id="K1WQG8"/>
<feature type="region of interest" description="Disordered" evidence="1">
    <location>
        <begin position="132"/>
        <end position="162"/>
    </location>
</feature>
<dbReference type="STRING" id="1220162.K1WQG8"/>
<dbReference type="EMBL" id="AMBO01000260">
    <property type="protein sequence ID" value="EKD03289.1"/>
    <property type="molecule type" value="Genomic_DNA"/>
</dbReference>
<evidence type="ECO:0008006" key="4">
    <source>
        <dbReference type="Google" id="ProtNLM"/>
    </source>
</evidence>
<dbReference type="InterPro" id="IPR029071">
    <property type="entry name" value="Ubiquitin-like_domsf"/>
</dbReference>
<dbReference type="AlphaFoldDB" id="K1WQG8"/>
<gene>
    <name evidence="2" type="ORF">A1Q2_02399</name>
</gene>
<dbReference type="Proteomes" id="UP000006757">
    <property type="component" value="Unassembled WGS sequence"/>
</dbReference>
<feature type="region of interest" description="Disordered" evidence="1">
    <location>
        <begin position="445"/>
        <end position="487"/>
    </location>
</feature>
<feature type="region of interest" description="Disordered" evidence="1">
    <location>
        <begin position="1"/>
        <end position="30"/>
    </location>
</feature>
<protein>
    <recommendedName>
        <fullName evidence="4">Ubiquitin-like domain-containing protein</fullName>
    </recommendedName>
</protein>
<evidence type="ECO:0000256" key="1">
    <source>
        <dbReference type="SAM" id="MobiDB-lite"/>
    </source>
</evidence>
<feature type="region of interest" description="Disordered" evidence="1">
    <location>
        <begin position="625"/>
        <end position="652"/>
    </location>
</feature>
<organism evidence="2 3">
    <name type="scientific">Trichosporon asahii var. asahii (strain CBS 8904)</name>
    <name type="common">Yeast</name>
    <dbReference type="NCBI Taxonomy" id="1220162"/>
    <lineage>
        <taxon>Eukaryota</taxon>
        <taxon>Fungi</taxon>
        <taxon>Dikarya</taxon>
        <taxon>Basidiomycota</taxon>
        <taxon>Agaricomycotina</taxon>
        <taxon>Tremellomycetes</taxon>
        <taxon>Trichosporonales</taxon>
        <taxon>Trichosporonaceae</taxon>
        <taxon>Trichosporon</taxon>
    </lineage>
</organism>
<dbReference type="HOGENOM" id="CLU_417381_0_0_1"/>
<dbReference type="OMA" id="RICLMSP"/>
<accession>K1WQG8</accession>
<proteinExistence type="predicted"/>
<dbReference type="eggNOG" id="ENOG502R3WI">
    <property type="taxonomic scope" value="Eukaryota"/>
</dbReference>
<feature type="region of interest" description="Disordered" evidence="1">
    <location>
        <begin position="583"/>
        <end position="605"/>
    </location>
</feature>